<dbReference type="KEGG" id="enn:FRE64_16580"/>
<evidence type="ECO:0008006" key="3">
    <source>
        <dbReference type="Google" id="ProtNLM"/>
    </source>
</evidence>
<name>A0A5B8NT88_9CHRO</name>
<organism evidence="1 2">
    <name type="scientific">Euhalothece natronophila Z-M001</name>
    <dbReference type="NCBI Taxonomy" id="522448"/>
    <lineage>
        <taxon>Bacteria</taxon>
        <taxon>Bacillati</taxon>
        <taxon>Cyanobacteriota</taxon>
        <taxon>Cyanophyceae</taxon>
        <taxon>Oscillatoriophycideae</taxon>
        <taxon>Chroococcales</taxon>
        <taxon>Halothecacae</taxon>
        <taxon>Halothece cluster</taxon>
        <taxon>Euhalothece</taxon>
    </lineage>
</organism>
<sequence>MFNQELVTLYNHLLSRQTIQERFATGGTADLLLLTPGLVAKADKKGYQFVEREYHLMRELWDSGFRKMPQPHEDWGLGFTPEATLVMDEIQHSVQLEEVANAYLEGIVPKFVMKHILDLKEEVFADFWSRGAVHADPHLKNILVNLDQQQNWQVWLIDFGMSFWEGNDDRVFPTTTGSIAKDREKHSFYLSQFGLDEL</sequence>
<evidence type="ECO:0000313" key="2">
    <source>
        <dbReference type="Proteomes" id="UP000318453"/>
    </source>
</evidence>
<reference evidence="1" key="1">
    <citation type="submission" date="2019-08" db="EMBL/GenBank/DDBJ databases">
        <title>Carotenoids and Carotenoid Binding Proteins in the Halophilic Cyanobacterium Euhalothece sp. ZM00.</title>
        <authorList>
            <person name="Cho S.M."/>
            <person name="Song J.Y."/>
            <person name="Park Y.-I."/>
        </authorList>
    </citation>
    <scope>NUCLEOTIDE SEQUENCE [LARGE SCALE GENOMIC DNA]</scope>
    <source>
        <strain evidence="1">Z-M001</strain>
        <plasmid evidence="1">pEu1</plasmid>
    </source>
</reference>
<proteinExistence type="predicted"/>
<dbReference type="EMBL" id="CP042327">
    <property type="protein sequence ID" value="QDZ41589.1"/>
    <property type="molecule type" value="Genomic_DNA"/>
</dbReference>
<dbReference type="Gene3D" id="1.10.510.10">
    <property type="entry name" value="Transferase(Phosphotransferase) domain 1"/>
    <property type="match status" value="1"/>
</dbReference>
<evidence type="ECO:0000313" key="1">
    <source>
        <dbReference type="EMBL" id="QDZ41589.1"/>
    </source>
</evidence>
<dbReference type="OrthoDB" id="2082421at2"/>
<accession>A0A5B8NT88</accession>
<gene>
    <name evidence="1" type="ORF">FRE64_16580</name>
</gene>
<dbReference type="Proteomes" id="UP000318453">
    <property type="component" value="Plasmid pEu1"/>
</dbReference>
<dbReference type="Pfam" id="PF06293">
    <property type="entry name" value="Kdo"/>
    <property type="match status" value="1"/>
</dbReference>
<keyword evidence="2" id="KW-1185">Reference proteome</keyword>
<dbReference type="AlphaFoldDB" id="A0A5B8NT88"/>
<geneLocation type="plasmid" evidence="2">
    <name>peu1</name>
</geneLocation>
<protein>
    <recommendedName>
        <fullName evidence="3">Protein kinase domain-containing protein</fullName>
    </recommendedName>
</protein>
<keyword evidence="1" id="KW-0614">Plasmid</keyword>
<dbReference type="InterPro" id="IPR011009">
    <property type="entry name" value="Kinase-like_dom_sf"/>
</dbReference>
<dbReference type="RefSeq" id="WP_146297472.1">
    <property type="nucleotide sequence ID" value="NZ_CP042327.1"/>
</dbReference>
<dbReference type="SUPFAM" id="SSF56112">
    <property type="entry name" value="Protein kinase-like (PK-like)"/>
    <property type="match status" value="1"/>
</dbReference>